<keyword evidence="6" id="KW-0564">Palmitate</keyword>
<keyword evidence="8 10" id="KW-0012">Acyltransferase</keyword>
<evidence type="ECO:0000256" key="6">
    <source>
        <dbReference type="ARBA" id="ARBA00023139"/>
    </source>
</evidence>
<comment type="catalytic activity">
    <reaction evidence="9 10">
        <text>L-cysteinyl-[protein] + hexadecanoyl-CoA = S-hexadecanoyl-L-cysteinyl-[protein] + CoA</text>
        <dbReference type="Rhea" id="RHEA:36683"/>
        <dbReference type="Rhea" id="RHEA-COMP:10131"/>
        <dbReference type="Rhea" id="RHEA-COMP:11032"/>
        <dbReference type="ChEBI" id="CHEBI:29950"/>
        <dbReference type="ChEBI" id="CHEBI:57287"/>
        <dbReference type="ChEBI" id="CHEBI:57379"/>
        <dbReference type="ChEBI" id="CHEBI:74151"/>
        <dbReference type="EC" id="2.3.1.225"/>
    </reaction>
</comment>
<feature type="domain" description="Palmitoyltransferase DHHC" evidence="12">
    <location>
        <begin position="75"/>
        <end position="200"/>
    </location>
</feature>
<dbReference type="PROSITE" id="PS50216">
    <property type="entry name" value="DHHC"/>
    <property type="match status" value="1"/>
</dbReference>
<sequence length="572" mass="63425">MDKRSNDSSSDLNPRVRGWSTFFGLVLYALMNWSYTTAVFTPPGSTTNDSGYSTLPTQETHTPKNATTFTVKSNGEIRFCKKCQARKPDRAHHCSTCRRCVLKMDHHCPWLATCVGLRNHKAFLLFLIYTVIFGVYCFAVTASWTWDEIVNEIAEVEDFMPVQYIVLCVVSGVISLILGVFTGWHIMLAARGQTTIECLEKTRYLSPLRKSMRRTYEAQHTEGQGIPLPSYGQQLLDMHQNILPGVSRPEEGEELRTLSSADARDSESATLISGVPRHRTYDEMERHRAKKRYEEYLDEEDSSKLPNAFDLGWRRNLLHLFGPSRWLWLLPVCNTTGDGWTWEPSPKWIEARERISRERAAQRARERAAGWGLPDDEDDGVEAVSTPTWNPPLGGAGRHYHDGPRPGHTARAPSKADKVLGRDPNMYVDEPAGGLRSPASGRGPAGKRRFRPGDIYGDNESLFDTSSDELDGDEQQQQQAQKQKKKKEDRENRRPSAGPGPGPLNPRSSSSPKPAGSPNNPFSGAGSGKLNVGGGPSGLLRTASTNSVVAAKNARSSGSSNKPPNDDEDGVD</sequence>
<dbReference type="EC" id="2.3.1.225" evidence="10"/>
<keyword evidence="3 10" id="KW-0812">Transmembrane</keyword>
<evidence type="ECO:0000256" key="7">
    <source>
        <dbReference type="ARBA" id="ARBA00023288"/>
    </source>
</evidence>
<keyword evidence="7" id="KW-0449">Lipoprotein</keyword>
<dbReference type="Pfam" id="PF01529">
    <property type="entry name" value="DHHC"/>
    <property type="match status" value="1"/>
</dbReference>
<comment type="domain">
    <text evidence="10">The DHHC domain is required for palmitoyltransferase activity.</text>
</comment>
<dbReference type="EMBL" id="JAJSPL020000001">
    <property type="protein sequence ID" value="KAK7749954.1"/>
    <property type="molecule type" value="Genomic_DNA"/>
</dbReference>
<dbReference type="InterPro" id="IPR039859">
    <property type="entry name" value="PFA4/ZDH16/20/ERF2-like"/>
</dbReference>
<proteinExistence type="inferred from homology"/>
<keyword evidence="14" id="KW-1185">Reference proteome</keyword>
<evidence type="ECO:0000256" key="4">
    <source>
        <dbReference type="ARBA" id="ARBA00022989"/>
    </source>
</evidence>
<comment type="caution">
    <text evidence="13">The sequence shown here is derived from an EMBL/GenBank/DDBJ whole genome shotgun (WGS) entry which is preliminary data.</text>
</comment>
<feature type="region of interest" description="Disordered" evidence="11">
    <location>
        <begin position="388"/>
        <end position="572"/>
    </location>
</feature>
<evidence type="ECO:0000256" key="11">
    <source>
        <dbReference type="SAM" id="MobiDB-lite"/>
    </source>
</evidence>
<feature type="compositionally biased region" description="Polar residues" evidence="11">
    <location>
        <begin position="542"/>
        <end position="563"/>
    </location>
</feature>
<dbReference type="InterPro" id="IPR001594">
    <property type="entry name" value="Palmitoyltrfase_DHHC"/>
</dbReference>
<gene>
    <name evidence="13" type="primary">PFA3</name>
    <name evidence="13" type="ORF">SLS53_000536</name>
</gene>
<dbReference type="GO" id="GO:0019706">
    <property type="term" value="F:protein-cysteine S-palmitoyltransferase activity"/>
    <property type="evidence" value="ECO:0007669"/>
    <property type="project" value="UniProtKB-EC"/>
</dbReference>
<keyword evidence="2 10" id="KW-0808">Transferase</keyword>
<dbReference type="GO" id="GO:0016020">
    <property type="term" value="C:membrane"/>
    <property type="evidence" value="ECO:0007669"/>
    <property type="project" value="UniProtKB-SubCell"/>
</dbReference>
<feature type="compositionally biased region" description="Gly residues" evidence="11">
    <location>
        <begin position="525"/>
        <end position="537"/>
    </location>
</feature>
<evidence type="ECO:0000256" key="5">
    <source>
        <dbReference type="ARBA" id="ARBA00023136"/>
    </source>
</evidence>
<keyword evidence="4 10" id="KW-1133">Transmembrane helix</keyword>
<evidence type="ECO:0000256" key="1">
    <source>
        <dbReference type="ARBA" id="ARBA00004141"/>
    </source>
</evidence>
<evidence type="ECO:0000256" key="3">
    <source>
        <dbReference type="ARBA" id="ARBA00022692"/>
    </source>
</evidence>
<feature type="transmembrane region" description="Helical" evidence="10">
    <location>
        <begin position="123"/>
        <end position="144"/>
    </location>
</feature>
<dbReference type="AlphaFoldDB" id="A0AAN9UVI1"/>
<evidence type="ECO:0000256" key="9">
    <source>
        <dbReference type="ARBA" id="ARBA00048048"/>
    </source>
</evidence>
<evidence type="ECO:0000259" key="12">
    <source>
        <dbReference type="Pfam" id="PF01529"/>
    </source>
</evidence>
<evidence type="ECO:0000313" key="14">
    <source>
        <dbReference type="Proteomes" id="UP001320245"/>
    </source>
</evidence>
<dbReference type="PANTHER" id="PTHR12246">
    <property type="entry name" value="PALMITOYLTRANSFERASE ZDHHC16"/>
    <property type="match status" value="1"/>
</dbReference>
<dbReference type="Proteomes" id="UP001320245">
    <property type="component" value="Unassembled WGS sequence"/>
</dbReference>
<evidence type="ECO:0000256" key="8">
    <source>
        <dbReference type="ARBA" id="ARBA00023315"/>
    </source>
</evidence>
<comment type="similarity">
    <text evidence="10">Belongs to the DHHC palmitoyltransferase family.</text>
</comment>
<accession>A0AAN9UVI1</accession>
<organism evidence="13 14">
    <name type="scientific">Cytospora paraplurivora</name>
    <dbReference type="NCBI Taxonomy" id="2898453"/>
    <lineage>
        <taxon>Eukaryota</taxon>
        <taxon>Fungi</taxon>
        <taxon>Dikarya</taxon>
        <taxon>Ascomycota</taxon>
        <taxon>Pezizomycotina</taxon>
        <taxon>Sordariomycetes</taxon>
        <taxon>Sordariomycetidae</taxon>
        <taxon>Diaporthales</taxon>
        <taxon>Cytosporaceae</taxon>
        <taxon>Cytospora</taxon>
    </lineage>
</organism>
<evidence type="ECO:0000256" key="10">
    <source>
        <dbReference type="RuleBase" id="RU079119"/>
    </source>
</evidence>
<name>A0AAN9UVI1_9PEZI</name>
<reference evidence="13 14" key="1">
    <citation type="journal article" date="2023" name="PLoS ONE">
        <title>Cytospora paraplurivora sp. nov. isolated from orchards with fruit tree decline syndrome in Ontario, Canada.</title>
        <authorList>
            <person name="Ilyukhin E."/>
            <person name="Nguyen H.D.T."/>
            <person name="Castle A.J."/>
            <person name="Ellouze W."/>
        </authorList>
    </citation>
    <scope>NUCLEOTIDE SEQUENCE [LARGE SCALE GENOMIC DNA]</scope>
    <source>
        <strain evidence="13 14">FDS-564</strain>
    </source>
</reference>
<comment type="subcellular location">
    <subcellularLocation>
        <location evidence="1">Membrane</location>
        <topology evidence="1">Multi-pass membrane protein</topology>
    </subcellularLocation>
</comment>
<feature type="transmembrane region" description="Helical" evidence="10">
    <location>
        <begin position="164"/>
        <end position="184"/>
    </location>
</feature>
<protein>
    <recommendedName>
        <fullName evidence="10">Palmitoyltransferase</fullName>
        <ecNumber evidence="10">2.3.1.225</ecNumber>
    </recommendedName>
</protein>
<keyword evidence="5 10" id="KW-0472">Membrane</keyword>
<feature type="compositionally biased region" description="Polar residues" evidence="11">
    <location>
        <begin position="506"/>
        <end position="522"/>
    </location>
</feature>
<evidence type="ECO:0000256" key="2">
    <source>
        <dbReference type="ARBA" id="ARBA00022679"/>
    </source>
</evidence>
<evidence type="ECO:0000313" key="13">
    <source>
        <dbReference type="EMBL" id="KAK7749954.1"/>
    </source>
</evidence>